<gene>
    <name evidence="1" type="ORF">CCACVL1_05068</name>
</gene>
<dbReference type="AlphaFoldDB" id="A0A1R3JML9"/>
<organism evidence="1 2">
    <name type="scientific">Corchorus capsularis</name>
    <name type="common">Jute</name>
    <dbReference type="NCBI Taxonomy" id="210143"/>
    <lineage>
        <taxon>Eukaryota</taxon>
        <taxon>Viridiplantae</taxon>
        <taxon>Streptophyta</taxon>
        <taxon>Embryophyta</taxon>
        <taxon>Tracheophyta</taxon>
        <taxon>Spermatophyta</taxon>
        <taxon>Magnoliopsida</taxon>
        <taxon>eudicotyledons</taxon>
        <taxon>Gunneridae</taxon>
        <taxon>Pentapetalae</taxon>
        <taxon>rosids</taxon>
        <taxon>malvids</taxon>
        <taxon>Malvales</taxon>
        <taxon>Malvaceae</taxon>
        <taxon>Grewioideae</taxon>
        <taxon>Apeibeae</taxon>
        <taxon>Corchorus</taxon>
    </lineage>
</organism>
<accession>A0A1R3JML9</accession>
<evidence type="ECO:0000313" key="1">
    <source>
        <dbReference type="EMBL" id="OMO96112.1"/>
    </source>
</evidence>
<name>A0A1R3JML9_COCAP</name>
<dbReference type="Gramene" id="OMO96112">
    <property type="protein sequence ID" value="OMO96112"/>
    <property type="gene ID" value="CCACVL1_05068"/>
</dbReference>
<protein>
    <submittedName>
        <fullName evidence="1">Uncharacterized protein</fullName>
    </submittedName>
</protein>
<evidence type="ECO:0000313" key="2">
    <source>
        <dbReference type="Proteomes" id="UP000188268"/>
    </source>
</evidence>
<dbReference type="EMBL" id="AWWV01007504">
    <property type="protein sequence ID" value="OMO96112.1"/>
    <property type="molecule type" value="Genomic_DNA"/>
</dbReference>
<comment type="caution">
    <text evidence="1">The sequence shown here is derived from an EMBL/GenBank/DDBJ whole genome shotgun (WGS) entry which is preliminary data.</text>
</comment>
<proteinExistence type="predicted"/>
<reference evidence="1 2" key="1">
    <citation type="submission" date="2013-09" db="EMBL/GenBank/DDBJ databases">
        <title>Corchorus capsularis genome sequencing.</title>
        <authorList>
            <person name="Alam M."/>
            <person name="Haque M.S."/>
            <person name="Islam M.S."/>
            <person name="Emdad E.M."/>
            <person name="Islam M.M."/>
            <person name="Ahmed B."/>
            <person name="Halim A."/>
            <person name="Hossen Q.M.M."/>
            <person name="Hossain M.Z."/>
            <person name="Ahmed R."/>
            <person name="Khan M.M."/>
            <person name="Islam R."/>
            <person name="Rashid M.M."/>
            <person name="Khan S.A."/>
            <person name="Rahman M.S."/>
            <person name="Alam M."/>
        </authorList>
    </citation>
    <scope>NUCLEOTIDE SEQUENCE [LARGE SCALE GENOMIC DNA]</scope>
    <source>
        <strain evidence="2">cv. CVL-1</strain>
        <tissue evidence="1">Whole seedling</tissue>
    </source>
</reference>
<sequence>MEMNLEEVDKRSFENVQKIIQDD</sequence>
<dbReference type="Proteomes" id="UP000188268">
    <property type="component" value="Unassembled WGS sequence"/>
</dbReference>
<keyword evidence="2" id="KW-1185">Reference proteome</keyword>